<dbReference type="EMBL" id="JASBWV010000019">
    <property type="protein sequence ID" value="KAJ9120979.1"/>
    <property type="molecule type" value="Genomic_DNA"/>
</dbReference>
<gene>
    <name evidence="1" type="ORF">QFC24_004959</name>
</gene>
<evidence type="ECO:0000313" key="2">
    <source>
        <dbReference type="Proteomes" id="UP001234202"/>
    </source>
</evidence>
<accession>A0ACC2XC74</accession>
<dbReference type="Proteomes" id="UP001234202">
    <property type="component" value="Unassembled WGS sequence"/>
</dbReference>
<organism evidence="1 2">
    <name type="scientific">Naganishia onofrii</name>
    <dbReference type="NCBI Taxonomy" id="1851511"/>
    <lineage>
        <taxon>Eukaryota</taxon>
        <taxon>Fungi</taxon>
        <taxon>Dikarya</taxon>
        <taxon>Basidiomycota</taxon>
        <taxon>Agaricomycotina</taxon>
        <taxon>Tremellomycetes</taxon>
        <taxon>Filobasidiales</taxon>
        <taxon>Filobasidiaceae</taxon>
        <taxon>Naganishia</taxon>
    </lineage>
</organism>
<sequence length="528" mass="60087">MGSNSPSQQQPTLPAIHPQLSSSTPPLPEIYKSLLPDLQIPSSLRQHHPLLSARLHAFLSRPIRSRDSATLINEIHCPRVLSDRLATPYQQKDYAEWWSDHVTEETVTRKRVEMVMYLVDLVKRGEQVVWDSRGGSVEHTSDSKTRQTTPIVHDDDDDDDAQETANRSTYPASPPTVSRGIVTAAGNGDTLQRLLTQLRIMRKHYKIDLPVEVWTYPGEISTSSSSLTRTRNRDYLELTQQLGPTVVRVAHGLTKNWWSTWWWSRWTSIKNYQIKGHAMAHSSFQEILWLDSDNIPLRDPTHLFDSQVYAKGGQRAAFWPDLSKDHVDNAVWRVIGEECDLRDWSFETGQMVVDKAGNNGLNLAALHLAAYMQADHAFWFNMCAGDKDTFRWAFKALGLPFAVAPMWAVPLGFINEKENGAGRFCGHSILQYDLDTAPGDQEPRPLFMHSYGELGLNYVHQWVYDGKGRGLCTDLEIWNSEPRLPRDMAEHQRVELHQLSDLPDFAGFEDMFYDQGGRAGIWGTLPRS</sequence>
<comment type="caution">
    <text evidence="1">The sequence shown here is derived from an EMBL/GenBank/DDBJ whole genome shotgun (WGS) entry which is preliminary data.</text>
</comment>
<name>A0ACC2XC74_9TREE</name>
<keyword evidence="2" id="KW-1185">Reference proteome</keyword>
<reference evidence="1" key="1">
    <citation type="submission" date="2023-04" db="EMBL/GenBank/DDBJ databases">
        <title>Draft Genome sequencing of Naganishia species isolated from polar environments using Oxford Nanopore Technology.</title>
        <authorList>
            <person name="Leo P."/>
            <person name="Venkateswaran K."/>
        </authorList>
    </citation>
    <scope>NUCLEOTIDE SEQUENCE</scope>
    <source>
        <strain evidence="1">DBVPG 5303</strain>
    </source>
</reference>
<proteinExistence type="predicted"/>
<protein>
    <submittedName>
        <fullName evidence="1">Uncharacterized protein</fullName>
    </submittedName>
</protein>
<evidence type="ECO:0000313" key="1">
    <source>
        <dbReference type="EMBL" id="KAJ9120979.1"/>
    </source>
</evidence>